<dbReference type="FunFam" id="2.40.50.140:FF:000050">
    <property type="entry name" value="Lysine--tRNA ligase"/>
    <property type="match status" value="1"/>
</dbReference>
<evidence type="ECO:0000256" key="11">
    <source>
        <dbReference type="ARBA" id="ARBA00030563"/>
    </source>
</evidence>
<evidence type="ECO:0000256" key="12">
    <source>
        <dbReference type="ARBA" id="ARBA00048573"/>
    </source>
</evidence>
<dbReference type="InterPro" id="IPR006195">
    <property type="entry name" value="aa-tRNA-synth_II"/>
</dbReference>
<dbReference type="InterPro" id="IPR018149">
    <property type="entry name" value="Lys-tRNA-synth_II_C"/>
</dbReference>
<dbReference type="GO" id="GO:0006430">
    <property type="term" value="P:lysyl-tRNA aminoacylation"/>
    <property type="evidence" value="ECO:0007669"/>
    <property type="project" value="InterPro"/>
</dbReference>
<evidence type="ECO:0000256" key="13">
    <source>
        <dbReference type="RuleBase" id="RU003748"/>
    </source>
</evidence>
<dbReference type="NCBIfam" id="NF001756">
    <property type="entry name" value="PRK00484.1"/>
    <property type="match status" value="1"/>
</dbReference>
<evidence type="ECO:0000256" key="1">
    <source>
        <dbReference type="ARBA" id="ARBA00004496"/>
    </source>
</evidence>
<name>A0A4E0RIE7_FASHE</name>
<dbReference type="InterPro" id="IPR045864">
    <property type="entry name" value="aa-tRNA-synth_II/BPL/LPL"/>
</dbReference>
<dbReference type="GO" id="GO:0005739">
    <property type="term" value="C:mitochondrion"/>
    <property type="evidence" value="ECO:0007669"/>
    <property type="project" value="TreeGrafter"/>
</dbReference>
<proteinExistence type="inferred from homology"/>
<dbReference type="EMBL" id="JXXN02004195">
    <property type="protein sequence ID" value="THD20797.1"/>
    <property type="molecule type" value="Genomic_DNA"/>
</dbReference>
<evidence type="ECO:0000256" key="5">
    <source>
        <dbReference type="ARBA" id="ARBA00022490"/>
    </source>
</evidence>
<dbReference type="GO" id="GO:0005524">
    <property type="term" value="F:ATP binding"/>
    <property type="evidence" value="ECO:0007669"/>
    <property type="project" value="UniProtKB-KW"/>
</dbReference>
<dbReference type="GO" id="GO:0000049">
    <property type="term" value="F:tRNA binding"/>
    <property type="evidence" value="ECO:0007669"/>
    <property type="project" value="TreeGrafter"/>
</dbReference>
<dbReference type="CDD" id="cd04322">
    <property type="entry name" value="LysRS_N"/>
    <property type="match status" value="1"/>
</dbReference>
<dbReference type="GO" id="GO:0004824">
    <property type="term" value="F:lysine-tRNA ligase activity"/>
    <property type="evidence" value="ECO:0007669"/>
    <property type="project" value="UniProtKB-EC"/>
</dbReference>
<dbReference type="FunFam" id="3.30.930.10:FF:000238">
    <property type="entry name" value="Lysine--tRNA ligase"/>
    <property type="match status" value="1"/>
</dbReference>
<dbReference type="InterPro" id="IPR044136">
    <property type="entry name" value="Lys-tRNA-ligase_II_N"/>
</dbReference>
<dbReference type="SUPFAM" id="SSF55681">
    <property type="entry name" value="Class II aaRS and biotin synthetases"/>
    <property type="match status" value="1"/>
</dbReference>
<comment type="similarity">
    <text evidence="2">Belongs to the class-II aminoacyl-tRNA synthetase family.</text>
</comment>
<keyword evidence="9" id="KW-0648">Protein biosynthesis</keyword>
<dbReference type="Gene3D" id="2.40.50.140">
    <property type="entry name" value="Nucleic acid-binding proteins"/>
    <property type="match status" value="1"/>
</dbReference>
<feature type="compositionally biased region" description="Polar residues" evidence="14">
    <location>
        <begin position="606"/>
        <end position="636"/>
    </location>
</feature>
<dbReference type="InterPro" id="IPR012340">
    <property type="entry name" value="NA-bd_OB-fold"/>
</dbReference>
<dbReference type="NCBIfam" id="TIGR00499">
    <property type="entry name" value="lysS_bact"/>
    <property type="match status" value="1"/>
</dbReference>
<evidence type="ECO:0000256" key="8">
    <source>
        <dbReference type="ARBA" id="ARBA00022840"/>
    </source>
</evidence>
<evidence type="ECO:0000256" key="9">
    <source>
        <dbReference type="ARBA" id="ARBA00022917"/>
    </source>
</evidence>
<evidence type="ECO:0000256" key="14">
    <source>
        <dbReference type="SAM" id="MobiDB-lite"/>
    </source>
</evidence>
<feature type="domain" description="Aminoacyl-transfer RNA synthetases class-II family profile" evidence="15">
    <location>
        <begin position="235"/>
        <end position="566"/>
    </location>
</feature>
<dbReference type="InterPro" id="IPR004365">
    <property type="entry name" value="NA-bd_OB_tRNA"/>
</dbReference>
<dbReference type="Pfam" id="PF00152">
    <property type="entry name" value="tRNA-synt_2"/>
    <property type="match status" value="1"/>
</dbReference>
<dbReference type="PROSITE" id="PS50862">
    <property type="entry name" value="AA_TRNA_LIGASE_II"/>
    <property type="match status" value="1"/>
</dbReference>
<keyword evidence="10" id="KW-0030">Aminoacyl-tRNA synthetase</keyword>
<dbReference type="PANTHER" id="PTHR42918:SF9">
    <property type="entry name" value="LYSINE--TRNA LIGASE"/>
    <property type="match status" value="1"/>
</dbReference>
<dbReference type="GO" id="GO:0017101">
    <property type="term" value="C:aminoacyl-tRNA synthetase multienzyme complex"/>
    <property type="evidence" value="ECO:0007669"/>
    <property type="project" value="TreeGrafter"/>
</dbReference>
<keyword evidence="5" id="KW-0963">Cytoplasm</keyword>
<protein>
    <recommendedName>
        <fullName evidence="4 13">Lysine--tRNA ligase</fullName>
        <ecNumber evidence="3 13">6.1.1.6</ecNumber>
    </recommendedName>
    <alternativeName>
        <fullName evidence="11 13">Lysyl-tRNA synthetase</fullName>
    </alternativeName>
</protein>
<dbReference type="CDD" id="cd00775">
    <property type="entry name" value="LysRS_core"/>
    <property type="match status" value="1"/>
</dbReference>
<dbReference type="GO" id="GO:0005829">
    <property type="term" value="C:cytosol"/>
    <property type="evidence" value="ECO:0007669"/>
    <property type="project" value="TreeGrafter"/>
</dbReference>
<feature type="region of interest" description="Disordered" evidence="14">
    <location>
        <begin position="576"/>
        <end position="693"/>
    </location>
</feature>
<keyword evidence="6 16" id="KW-0436">Ligase</keyword>
<dbReference type="InterPro" id="IPR004364">
    <property type="entry name" value="Aa-tRNA-synt_II"/>
</dbReference>
<evidence type="ECO:0000256" key="2">
    <source>
        <dbReference type="ARBA" id="ARBA00008226"/>
    </source>
</evidence>
<dbReference type="Proteomes" id="UP000230066">
    <property type="component" value="Unassembled WGS sequence"/>
</dbReference>
<feature type="compositionally biased region" description="Basic residues" evidence="14">
    <location>
        <begin position="684"/>
        <end position="693"/>
    </location>
</feature>
<sequence>MSTVFRCTVIPLVRHSRSLTCNMTKHSEMKGSDKTNLKPHTPKKVDVKEEMDAVSYHELRKSVISELSKRGKSPYPHKFHVTMSIEDFINKYSHLNAGEHLDDVTISVAGNRSLLIISASGRIHAKRESGAKLIFYDIMADGHRLQIMANLRDYKSPEEFHSANELLRLGDIVGCIGKPGKSKLGELSILPNELVLLSPCLYQMPHLHYGVKDKETRFRQRYLDLIMNEDVRQRFIVRAKIINYIRSFLDDLGFLEVETPMMNMLPGGATAKPFITYHNELNMNLFMRVAPELYLKMLVVGGFSRVYEIGRVFRNEGIDLTHNPEFTICEFYMAYADYEDLMKITEDMLSGLVKHLFGTYVITYQPEGSDTEAITVDFTPPFRRLSLYDGLGEKLGVQLPSPDTLDTVEANQFFLKLAADHGVECPEPKTTARLLDKLAGELIEPECISPTFLTCHPTIMSPLAKWHRSQPGLTERFELFILRKEICNSYTELNDPAVQRERFVEQAKAKDAGDGEAMPTDEQFLTALGYGLPPTAGWGIGIDRLTMFLTNTNNLKEVILFPAMKPEIQIASVPQSAGLGQPSHTSSSKTAAKSGACNAEVPAGDQTKSSFETSLTSTQPQEESVSDKNSVYNVKNTPEVLSAANPGPAISTNKQDTEFPALSHTTPTRMTNDPGVKSAAKGSSGKKKKGRKS</sequence>
<organism evidence="16 17">
    <name type="scientific">Fasciola hepatica</name>
    <name type="common">Liver fluke</name>
    <dbReference type="NCBI Taxonomy" id="6192"/>
    <lineage>
        <taxon>Eukaryota</taxon>
        <taxon>Metazoa</taxon>
        <taxon>Spiralia</taxon>
        <taxon>Lophotrochozoa</taxon>
        <taxon>Platyhelminthes</taxon>
        <taxon>Trematoda</taxon>
        <taxon>Digenea</taxon>
        <taxon>Plagiorchiida</taxon>
        <taxon>Echinostomata</taxon>
        <taxon>Echinostomatoidea</taxon>
        <taxon>Fasciolidae</taxon>
        <taxon>Fasciola</taxon>
    </lineage>
</organism>
<evidence type="ECO:0000259" key="15">
    <source>
        <dbReference type="PROSITE" id="PS50862"/>
    </source>
</evidence>
<evidence type="ECO:0000256" key="10">
    <source>
        <dbReference type="ARBA" id="ARBA00023146"/>
    </source>
</evidence>
<keyword evidence="8" id="KW-0067">ATP-binding</keyword>
<accession>A0A4E0RIE7</accession>
<keyword evidence="17" id="KW-1185">Reference proteome</keyword>
<evidence type="ECO:0000256" key="7">
    <source>
        <dbReference type="ARBA" id="ARBA00022741"/>
    </source>
</evidence>
<dbReference type="SUPFAM" id="SSF50249">
    <property type="entry name" value="Nucleic acid-binding proteins"/>
    <property type="match status" value="1"/>
</dbReference>
<dbReference type="Gene3D" id="3.30.930.10">
    <property type="entry name" value="Bira Bifunctional Protein, Domain 2"/>
    <property type="match status" value="1"/>
</dbReference>
<feature type="compositionally biased region" description="Low complexity" evidence="14">
    <location>
        <begin position="585"/>
        <end position="594"/>
    </location>
</feature>
<evidence type="ECO:0000256" key="4">
    <source>
        <dbReference type="ARBA" id="ARBA00015745"/>
    </source>
</evidence>
<dbReference type="AlphaFoldDB" id="A0A4E0RIE7"/>
<comment type="caution">
    <text evidence="16">The sequence shown here is derived from an EMBL/GenBank/DDBJ whole genome shotgun (WGS) entry which is preliminary data.</text>
</comment>
<dbReference type="PANTHER" id="PTHR42918">
    <property type="entry name" value="LYSYL-TRNA SYNTHETASE"/>
    <property type="match status" value="1"/>
</dbReference>
<comment type="catalytic activity">
    <reaction evidence="12 13">
        <text>tRNA(Lys) + L-lysine + ATP = L-lysyl-tRNA(Lys) + AMP + diphosphate</text>
        <dbReference type="Rhea" id="RHEA:20792"/>
        <dbReference type="Rhea" id="RHEA-COMP:9696"/>
        <dbReference type="Rhea" id="RHEA-COMP:9697"/>
        <dbReference type="ChEBI" id="CHEBI:30616"/>
        <dbReference type="ChEBI" id="CHEBI:32551"/>
        <dbReference type="ChEBI" id="CHEBI:33019"/>
        <dbReference type="ChEBI" id="CHEBI:78442"/>
        <dbReference type="ChEBI" id="CHEBI:78529"/>
        <dbReference type="ChEBI" id="CHEBI:456215"/>
        <dbReference type="EC" id="6.1.1.6"/>
    </reaction>
</comment>
<dbReference type="HAMAP" id="MF_00252">
    <property type="entry name" value="Lys_tRNA_synth_class2"/>
    <property type="match status" value="1"/>
</dbReference>
<comment type="subcellular location">
    <subcellularLocation>
        <location evidence="1">Cytoplasm</location>
    </subcellularLocation>
</comment>
<evidence type="ECO:0000256" key="6">
    <source>
        <dbReference type="ARBA" id="ARBA00022598"/>
    </source>
</evidence>
<dbReference type="PRINTS" id="PR00982">
    <property type="entry name" value="TRNASYNTHLYS"/>
</dbReference>
<evidence type="ECO:0000313" key="17">
    <source>
        <dbReference type="Proteomes" id="UP000230066"/>
    </source>
</evidence>
<keyword evidence="7" id="KW-0547">Nucleotide-binding</keyword>
<evidence type="ECO:0000256" key="3">
    <source>
        <dbReference type="ARBA" id="ARBA00013166"/>
    </source>
</evidence>
<gene>
    <name evidence="16" type="ORF">D915_008436</name>
</gene>
<reference evidence="16" key="1">
    <citation type="submission" date="2019-03" db="EMBL/GenBank/DDBJ databases">
        <title>Improved annotation for the trematode Fasciola hepatica.</title>
        <authorList>
            <person name="Choi Y.-J."/>
            <person name="Martin J."/>
            <person name="Mitreva M."/>
        </authorList>
    </citation>
    <scope>NUCLEOTIDE SEQUENCE [LARGE SCALE GENOMIC DNA]</scope>
</reference>
<dbReference type="Pfam" id="PF01336">
    <property type="entry name" value="tRNA_anti-codon"/>
    <property type="match status" value="1"/>
</dbReference>
<dbReference type="InterPro" id="IPR002313">
    <property type="entry name" value="Lys-tRNA-ligase_II"/>
</dbReference>
<dbReference type="EC" id="6.1.1.6" evidence="3 13"/>
<evidence type="ECO:0000313" key="16">
    <source>
        <dbReference type="EMBL" id="THD20797.1"/>
    </source>
</evidence>